<proteinExistence type="predicted"/>
<dbReference type="InterPro" id="IPR018170">
    <property type="entry name" value="Aldo/ket_reductase_CS"/>
</dbReference>
<dbReference type="PROSITE" id="PS00063">
    <property type="entry name" value="ALDOKETO_REDUCTASE_3"/>
    <property type="match status" value="1"/>
</dbReference>
<evidence type="ECO:0000256" key="3">
    <source>
        <dbReference type="PIRSR" id="PIRSR000097-2"/>
    </source>
</evidence>
<dbReference type="InterPro" id="IPR036812">
    <property type="entry name" value="NAD(P)_OxRdtase_dom_sf"/>
</dbReference>
<feature type="binding site" evidence="3">
    <location>
        <position position="119"/>
    </location>
    <ligand>
        <name>substrate</name>
    </ligand>
</feature>
<dbReference type="InterPro" id="IPR044497">
    <property type="entry name" value="AKR4A/B"/>
</dbReference>
<name>A0AA88CM44_FICCA</name>
<feature type="domain" description="NADP-dependent oxidoreductase" evidence="5">
    <location>
        <begin position="21"/>
        <end position="292"/>
    </location>
</feature>
<dbReference type="Gramene" id="FCD_00036967-RA">
    <property type="protein sequence ID" value="FCD_00036967-RA:cds"/>
    <property type="gene ID" value="FCD_00036967"/>
</dbReference>
<dbReference type="PRINTS" id="PR00069">
    <property type="entry name" value="ALDKETRDTASE"/>
</dbReference>
<dbReference type="Proteomes" id="UP001187192">
    <property type="component" value="Unassembled WGS sequence"/>
</dbReference>
<feature type="active site" description="Proton donor" evidence="2">
    <location>
        <position position="56"/>
    </location>
</feature>
<dbReference type="EMBL" id="BTGU01001344">
    <property type="protein sequence ID" value="GMN21851.1"/>
    <property type="molecule type" value="Genomic_DNA"/>
</dbReference>
<evidence type="ECO:0000256" key="4">
    <source>
        <dbReference type="PIRSR" id="PIRSR000097-3"/>
    </source>
</evidence>
<organism evidence="6 7">
    <name type="scientific">Ficus carica</name>
    <name type="common">Common fig</name>
    <dbReference type="NCBI Taxonomy" id="3494"/>
    <lineage>
        <taxon>Eukaryota</taxon>
        <taxon>Viridiplantae</taxon>
        <taxon>Streptophyta</taxon>
        <taxon>Embryophyta</taxon>
        <taxon>Tracheophyta</taxon>
        <taxon>Spermatophyta</taxon>
        <taxon>Magnoliopsida</taxon>
        <taxon>eudicotyledons</taxon>
        <taxon>Gunneridae</taxon>
        <taxon>Pentapetalae</taxon>
        <taxon>rosids</taxon>
        <taxon>fabids</taxon>
        <taxon>Rosales</taxon>
        <taxon>Moraceae</taxon>
        <taxon>Ficeae</taxon>
        <taxon>Ficus</taxon>
    </lineage>
</organism>
<dbReference type="SUPFAM" id="SSF51430">
    <property type="entry name" value="NAD(P)-linked oxidoreductase"/>
    <property type="match status" value="1"/>
</dbReference>
<evidence type="ECO:0000313" key="6">
    <source>
        <dbReference type="EMBL" id="GMN21851.1"/>
    </source>
</evidence>
<evidence type="ECO:0000256" key="2">
    <source>
        <dbReference type="PIRSR" id="PIRSR000097-1"/>
    </source>
</evidence>
<protein>
    <recommendedName>
        <fullName evidence="5">NADP-dependent oxidoreductase domain-containing protein</fullName>
    </recommendedName>
</protein>
<dbReference type="PROSITE" id="PS00062">
    <property type="entry name" value="ALDOKETO_REDUCTASE_2"/>
    <property type="match status" value="1"/>
</dbReference>
<dbReference type="Gene3D" id="3.20.20.100">
    <property type="entry name" value="NADP-dependent oxidoreductase domain"/>
    <property type="match status" value="1"/>
</dbReference>
<evidence type="ECO:0000259" key="5">
    <source>
        <dbReference type="Pfam" id="PF00248"/>
    </source>
</evidence>
<feature type="site" description="Lowers pKa of active site Tyr" evidence="4">
    <location>
        <position position="86"/>
    </location>
</feature>
<dbReference type="CDD" id="cd19124">
    <property type="entry name" value="AKR_AKR4A_4B"/>
    <property type="match status" value="1"/>
</dbReference>
<dbReference type="InterPro" id="IPR020471">
    <property type="entry name" value="AKR"/>
</dbReference>
<evidence type="ECO:0000256" key="1">
    <source>
        <dbReference type="ARBA" id="ARBA00023002"/>
    </source>
</evidence>
<evidence type="ECO:0000313" key="7">
    <source>
        <dbReference type="Proteomes" id="UP001187192"/>
    </source>
</evidence>
<dbReference type="PROSITE" id="PS00798">
    <property type="entry name" value="ALDOKETO_REDUCTASE_1"/>
    <property type="match status" value="1"/>
</dbReference>
<dbReference type="GO" id="GO:0016616">
    <property type="term" value="F:oxidoreductase activity, acting on the CH-OH group of donors, NAD or NADP as acceptor"/>
    <property type="evidence" value="ECO:0007669"/>
    <property type="project" value="InterPro"/>
</dbReference>
<dbReference type="PANTHER" id="PTHR11732">
    <property type="entry name" value="ALDO/KETO REDUCTASE"/>
    <property type="match status" value="1"/>
</dbReference>
<keyword evidence="7" id="KW-1185">Reference proteome</keyword>
<sequence length="321" mass="36309">MAIPEATLVGSFEKKIPLVSFGTAEYPFGASAHSVKDVILDAIKIGYRHFDSAALYQSEKPLGEAVKEALSLGLIKSRDELFITSKLWCSDAHRHCVLPALQKSLKSMELEYVDLYLVHWPVSVKPGEYELLVKKKDLVPIDIKAVWEAMEECYKLGLAKSIGVSNFTCKKLQALLATSKIPPAVNQVEMNPLWQQKKLRELCREKDIIITAYSPLGAKGTLWGKNWVMDCEGLQQIANQKNKTVAQICLRWVYEHGVSLLVKSFNKERMKENLDIFDWKLSSEESRMISEIPQRKGFPGEEFISDDGPYKSLEALWDGEI</sequence>
<comment type="caution">
    <text evidence="6">The sequence shown here is derived from an EMBL/GenBank/DDBJ whole genome shotgun (WGS) entry which is preliminary data.</text>
</comment>
<dbReference type="InterPro" id="IPR023210">
    <property type="entry name" value="NADP_OxRdtase_dom"/>
</dbReference>
<dbReference type="PIRSF" id="PIRSF000097">
    <property type="entry name" value="AKR"/>
    <property type="match status" value="1"/>
</dbReference>
<dbReference type="Pfam" id="PF00248">
    <property type="entry name" value="Aldo_ket_red"/>
    <property type="match status" value="1"/>
</dbReference>
<reference evidence="6" key="1">
    <citation type="submission" date="2023-07" db="EMBL/GenBank/DDBJ databases">
        <title>draft genome sequence of fig (Ficus carica).</title>
        <authorList>
            <person name="Takahashi T."/>
            <person name="Nishimura K."/>
        </authorList>
    </citation>
    <scope>NUCLEOTIDE SEQUENCE</scope>
</reference>
<dbReference type="AlphaFoldDB" id="A0AA88CM44"/>
<keyword evidence="1" id="KW-0560">Oxidoreductase</keyword>
<dbReference type="GO" id="GO:0044550">
    <property type="term" value="P:secondary metabolite biosynthetic process"/>
    <property type="evidence" value="ECO:0007669"/>
    <property type="project" value="UniProtKB-ARBA"/>
</dbReference>
<dbReference type="FunFam" id="3.20.20.100:FF:000014">
    <property type="entry name" value="NAD(P)-linked oxidoreductase superfamily protein"/>
    <property type="match status" value="1"/>
</dbReference>
<gene>
    <name evidence="6" type="ORF">TIFTF001_040123</name>
</gene>
<accession>A0AA88CM44</accession>